<evidence type="ECO:0000313" key="3">
    <source>
        <dbReference type="Proteomes" id="UP000323876"/>
    </source>
</evidence>
<name>A0A5N0E436_9NOCA</name>
<sequence>MTGGLRALVAAGRAQTPRLRPRPMSRFEPGGMGAADIDTEAVPQVRARTVEPTVSEAVRSESAPAPRPAAPPRPDAPVPRIRLRDRRIPEPDGADRSAVQAMLRPSAPVPAQPALAQDEREAARVPVARDETTDPSAVLRPAAPVPIAPAHDARERPTVIVAHNDSADEPVATRRREIPSEPPPTERPARPATPVEKERGALVPPRTPLPAVATSRTGRRIDQRAPEQDSPTHDSVSEPVVQVSIGRIEVRATQTPAAAPAESGRRSAVIGLDDYLSQRGAR</sequence>
<dbReference type="Proteomes" id="UP000323876">
    <property type="component" value="Unassembled WGS sequence"/>
</dbReference>
<evidence type="ECO:0000313" key="2">
    <source>
        <dbReference type="EMBL" id="KAA8884192.1"/>
    </source>
</evidence>
<organism evidence="2 3">
    <name type="scientific">Nocardia colli</name>
    <dbReference type="NCBI Taxonomy" id="2545717"/>
    <lineage>
        <taxon>Bacteria</taxon>
        <taxon>Bacillati</taxon>
        <taxon>Actinomycetota</taxon>
        <taxon>Actinomycetes</taxon>
        <taxon>Mycobacteriales</taxon>
        <taxon>Nocardiaceae</taxon>
        <taxon>Nocardia</taxon>
    </lineage>
</organism>
<feature type="compositionally biased region" description="Basic and acidic residues" evidence="1">
    <location>
        <begin position="86"/>
        <end position="95"/>
    </location>
</feature>
<feature type="compositionally biased region" description="Low complexity" evidence="1">
    <location>
        <begin position="1"/>
        <end position="14"/>
    </location>
</feature>
<dbReference type="AlphaFoldDB" id="A0A5N0E436"/>
<gene>
    <name evidence="2" type="ORF">F3087_35155</name>
</gene>
<feature type="region of interest" description="Disordered" evidence="1">
    <location>
        <begin position="1"/>
        <end position="282"/>
    </location>
</feature>
<feature type="compositionally biased region" description="Pro residues" evidence="1">
    <location>
        <begin position="65"/>
        <end position="77"/>
    </location>
</feature>
<dbReference type="OrthoDB" id="5953248at2"/>
<feature type="compositionally biased region" description="Basic and acidic residues" evidence="1">
    <location>
        <begin position="117"/>
        <end position="132"/>
    </location>
</feature>
<feature type="compositionally biased region" description="Basic and acidic residues" evidence="1">
    <location>
        <begin position="219"/>
        <end position="236"/>
    </location>
</feature>
<protein>
    <submittedName>
        <fullName evidence="2">Uncharacterized protein</fullName>
    </submittedName>
</protein>
<comment type="caution">
    <text evidence="2">The sequence shown here is derived from an EMBL/GenBank/DDBJ whole genome shotgun (WGS) entry which is preliminary data.</text>
</comment>
<evidence type="ECO:0000256" key="1">
    <source>
        <dbReference type="SAM" id="MobiDB-lite"/>
    </source>
</evidence>
<accession>A0A5N0E436</accession>
<reference evidence="2 3" key="1">
    <citation type="submission" date="2019-09" db="EMBL/GenBank/DDBJ databases">
        <authorList>
            <person name="Wang X."/>
        </authorList>
    </citation>
    <scope>NUCLEOTIDE SEQUENCE [LARGE SCALE GENOMIC DNA]</scope>
    <source>
        <strain evidence="2 3">CICC 11023</strain>
    </source>
</reference>
<keyword evidence="3" id="KW-1185">Reference proteome</keyword>
<dbReference type="RefSeq" id="WP_150406444.1">
    <property type="nucleotide sequence ID" value="NZ_VXLC01000022.1"/>
</dbReference>
<dbReference type="EMBL" id="VXLC01000022">
    <property type="protein sequence ID" value="KAA8884192.1"/>
    <property type="molecule type" value="Genomic_DNA"/>
</dbReference>
<proteinExistence type="predicted"/>